<name>A0A7S3AKN0_9EUKA</name>
<evidence type="ECO:0000313" key="1">
    <source>
        <dbReference type="EMBL" id="CAE0107809.1"/>
    </source>
</evidence>
<dbReference type="EMBL" id="HBHX01015118">
    <property type="protein sequence ID" value="CAE0107809.1"/>
    <property type="molecule type" value="Transcribed_RNA"/>
</dbReference>
<reference evidence="1" key="1">
    <citation type="submission" date="2021-01" db="EMBL/GenBank/DDBJ databases">
        <authorList>
            <person name="Corre E."/>
            <person name="Pelletier E."/>
            <person name="Niang G."/>
            <person name="Scheremetjew M."/>
            <person name="Finn R."/>
            <person name="Kale V."/>
            <person name="Holt S."/>
            <person name="Cochrane G."/>
            <person name="Meng A."/>
            <person name="Brown T."/>
            <person name="Cohen L."/>
        </authorList>
    </citation>
    <scope>NUCLEOTIDE SEQUENCE</scope>
    <source>
        <strain evidence="1">CCMP281</strain>
    </source>
</reference>
<accession>A0A7S3AKN0</accession>
<proteinExistence type="predicted"/>
<gene>
    <name evidence="1" type="ORF">HERI1096_LOCUS8468</name>
</gene>
<organism evidence="1">
    <name type="scientific">Haptolina ericina</name>
    <dbReference type="NCBI Taxonomy" id="156174"/>
    <lineage>
        <taxon>Eukaryota</taxon>
        <taxon>Haptista</taxon>
        <taxon>Haptophyta</taxon>
        <taxon>Prymnesiophyceae</taxon>
        <taxon>Prymnesiales</taxon>
        <taxon>Prymnesiaceae</taxon>
        <taxon>Haptolina</taxon>
    </lineage>
</organism>
<protein>
    <submittedName>
        <fullName evidence="1">Uncharacterized protein</fullName>
    </submittedName>
</protein>
<sequence length="208" mass="22705">MTEAVQRVISIIEPLAAELQSRGQQAVLTIATDGQPNDPPSFLQALQYVQRLPVWVVVRLCTNEDHVVKYWSDLDANLELPLEVLDDDRGEAEEISALNPWLSYGPPLHLARAFGLQNKLFDLLDEKALMPTQVKQLCEVLLGVSLPEPELNPAAFSTAVTHALAEAPAVFDPIRSVMGPWIKTSRLHGQSPLSAMMGSACEGACLVS</sequence>
<dbReference type="AlphaFoldDB" id="A0A7S3AKN0"/>